<keyword evidence="3" id="KW-1185">Reference proteome</keyword>
<dbReference type="AlphaFoldDB" id="A0A1H2G964"/>
<name>A0A1H2G964_9ACTN</name>
<keyword evidence="1" id="KW-0472">Membrane</keyword>
<keyword evidence="1" id="KW-1133">Transmembrane helix</keyword>
<sequence length="67" mass="6834">MISWGVIPASAALAGVIAELWGVRAAFVAATVLAVLVLAAFVPFAFRTDLEAAVSGPVDDEVVPAPR</sequence>
<feature type="transmembrane region" description="Helical" evidence="1">
    <location>
        <begin position="28"/>
        <end position="46"/>
    </location>
</feature>
<dbReference type="STRING" id="419479.SAMN04488563_0361"/>
<organism evidence="2 3">
    <name type="scientific">Jiangella alkaliphila</name>
    <dbReference type="NCBI Taxonomy" id="419479"/>
    <lineage>
        <taxon>Bacteria</taxon>
        <taxon>Bacillati</taxon>
        <taxon>Actinomycetota</taxon>
        <taxon>Actinomycetes</taxon>
        <taxon>Jiangellales</taxon>
        <taxon>Jiangellaceae</taxon>
        <taxon>Jiangella</taxon>
    </lineage>
</organism>
<reference evidence="3" key="1">
    <citation type="submission" date="2016-10" db="EMBL/GenBank/DDBJ databases">
        <authorList>
            <person name="Varghese N."/>
            <person name="Submissions S."/>
        </authorList>
    </citation>
    <scope>NUCLEOTIDE SEQUENCE [LARGE SCALE GENOMIC DNA]</scope>
    <source>
        <strain evidence="3">DSM 45079</strain>
    </source>
</reference>
<gene>
    <name evidence="2" type="ORF">SAMN04488563_0361</name>
</gene>
<protein>
    <recommendedName>
        <fullName evidence="4">Major facilitator superfamily (MFS) profile domain-containing protein</fullName>
    </recommendedName>
</protein>
<evidence type="ECO:0000313" key="2">
    <source>
        <dbReference type="EMBL" id="SDU16020.1"/>
    </source>
</evidence>
<proteinExistence type="predicted"/>
<dbReference type="Proteomes" id="UP000182977">
    <property type="component" value="Chromosome I"/>
</dbReference>
<evidence type="ECO:0008006" key="4">
    <source>
        <dbReference type="Google" id="ProtNLM"/>
    </source>
</evidence>
<dbReference type="EMBL" id="LT629791">
    <property type="protein sequence ID" value="SDU16020.1"/>
    <property type="molecule type" value="Genomic_DNA"/>
</dbReference>
<evidence type="ECO:0000256" key="1">
    <source>
        <dbReference type="SAM" id="Phobius"/>
    </source>
</evidence>
<evidence type="ECO:0000313" key="3">
    <source>
        <dbReference type="Proteomes" id="UP000182977"/>
    </source>
</evidence>
<dbReference type="RefSeq" id="WP_052762091.1">
    <property type="nucleotide sequence ID" value="NZ_KQ061219.1"/>
</dbReference>
<keyword evidence="1" id="KW-0812">Transmembrane</keyword>
<accession>A0A1H2G964</accession>